<sequence length="373" mass="37577">MFTGFIHHSAIGGDGLTVAVKDTIDVAGLPTRAGSRSLEDAPPSSRHAAVVQAMLDAGCRIVGKTGLHEFAFGMTGVNAWEGTPANPRFPALIPGGSSSGSAAVVAAGLADVALGTDTGGSIRLPAACCGIYGFKPTFGRVDRRGVLPAVTSLDCVGPFAASMDRLIAAMDTMDPSFSPAPAPNGPLVLGVPSVTADPAIAEAVVRAIAASGAVVRPVELPSLEDAFAAGLTVINAETWAACGALLATGKVGADVAARLEKARATTPDDVAAANAVRDRFTAEVDRALAAVDALVLPTLPGFPMTLAEALAGRIDLRASALVRPFNLSGHPALSIPLPAVDGRPVGLQLVGRKGEDEAVCAIGRRIAPLVANP</sequence>
<dbReference type="Pfam" id="PF01425">
    <property type="entry name" value="Amidase"/>
    <property type="match status" value="1"/>
</dbReference>
<dbReference type="InterPro" id="IPR036928">
    <property type="entry name" value="AS_sf"/>
</dbReference>
<organism evidence="3 4">
    <name type="scientific">Azospirillum rugosum</name>
    <dbReference type="NCBI Taxonomy" id="416170"/>
    <lineage>
        <taxon>Bacteria</taxon>
        <taxon>Pseudomonadati</taxon>
        <taxon>Pseudomonadota</taxon>
        <taxon>Alphaproteobacteria</taxon>
        <taxon>Rhodospirillales</taxon>
        <taxon>Azospirillaceae</taxon>
        <taxon>Azospirillum</taxon>
    </lineage>
</organism>
<dbReference type="InterPro" id="IPR000120">
    <property type="entry name" value="Amidase"/>
</dbReference>
<dbReference type="PROSITE" id="PS00571">
    <property type="entry name" value="AMIDASES"/>
    <property type="match status" value="1"/>
</dbReference>
<evidence type="ECO:0000313" key="4">
    <source>
        <dbReference type="Proteomes" id="UP000781958"/>
    </source>
</evidence>
<evidence type="ECO:0000259" key="2">
    <source>
        <dbReference type="Pfam" id="PF01425"/>
    </source>
</evidence>
<reference evidence="3 4" key="1">
    <citation type="submission" date="2021-03" db="EMBL/GenBank/DDBJ databases">
        <title>Genomic Encyclopedia of Type Strains, Phase III (KMG-III): the genomes of soil and plant-associated and newly described type strains.</title>
        <authorList>
            <person name="Whitman W."/>
        </authorList>
    </citation>
    <scope>NUCLEOTIDE SEQUENCE [LARGE SCALE GENOMIC DNA]</scope>
    <source>
        <strain evidence="3 4">IMMIB AFH-6</strain>
    </source>
</reference>
<dbReference type="InterPro" id="IPR023631">
    <property type="entry name" value="Amidase_dom"/>
</dbReference>
<dbReference type="InterPro" id="IPR020556">
    <property type="entry name" value="Amidase_CS"/>
</dbReference>
<proteinExistence type="inferred from homology"/>
<dbReference type="PANTHER" id="PTHR11895:SF7">
    <property type="entry name" value="GLUTAMYL-TRNA(GLN) AMIDOTRANSFERASE SUBUNIT A, MITOCHONDRIAL"/>
    <property type="match status" value="1"/>
</dbReference>
<keyword evidence="3" id="KW-0378">Hydrolase</keyword>
<evidence type="ECO:0000313" key="3">
    <source>
        <dbReference type="EMBL" id="MBP2292744.1"/>
    </source>
</evidence>
<dbReference type="EMBL" id="JAGINP010000008">
    <property type="protein sequence ID" value="MBP2292744.1"/>
    <property type="molecule type" value="Genomic_DNA"/>
</dbReference>
<protein>
    <submittedName>
        <fullName evidence="3">Amidase</fullName>
        <ecNumber evidence="3">3.5.1.4</ecNumber>
    </submittedName>
</protein>
<dbReference type="EC" id="3.5.1.4" evidence="3"/>
<dbReference type="SUPFAM" id="SSF75304">
    <property type="entry name" value="Amidase signature (AS) enzymes"/>
    <property type="match status" value="1"/>
</dbReference>
<dbReference type="PANTHER" id="PTHR11895">
    <property type="entry name" value="TRANSAMIDASE"/>
    <property type="match status" value="1"/>
</dbReference>
<evidence type="ECO:0000256" key="1">
    <source>
        <dbReference type="ARBA" id="ARBA00009199"/>
    </source>
</evidence>
<accession>A0ABS4SKH1</accession>
<dbReference type="Proteomes" id="UP000781958">
    <property type="component" value="Unassembled WGS sequence"/>
</dbReference>
<comment type="similarity">
    <text evidence="1">Belongs to the amidase family.</text>
</comment>
<dbReference type="GO" id="GO:0004040">
    <property type="term" value="F:amidase activity"/>
    <property type="evidence" value="ECO:0007669"/>
    <property type="project" value="UniProtKB-EC"/>
</dbReference>
<feature type="domain" description="Amidase" evidence="2">
    <location>
        <begin position="15"/>
        <end position="360"/>
    </location>
</feature>
<dbReference type="RefSeq" id="WP_209766617.1">
    <property type="nucleotide sequence ID" value="NZ_JAGINP010000008.1"/>
</dbReference>
<comment type="caution">
    <text evidence="3">The sequence shown here is derived from an EMBL/GenBank/DDBJ whole genome shotgun (WGS) entry which is preliminary data.</text>
</comment>
<name>A0ABS4SKH1_9PROT</name>
<dbReference type="Gene3D" id="3.90.1300.10">
    <property type="entry name" value="Amidase signature (AS) domain"/>
    <property type="match status" value="1"/>
</dbReference>
<gene>
    <name evidence="3" type="ORF">J2851_002525</name>
</gene>
<keyword evidence="4" id="KW-1185">Reference proteome</keyword>